<keyword evidence="5" id="KW-0812">Transmembrane</keyword>
<keyword evidence="7" id="KW-1185">Reference proteome</keyword>
<sequence length="127" mass="14262">MTETLKILFAVIILFGALLSILSAIGILRLPDVYTRNHAVSKSGTLGVLSILLGTFLYFWLIEGYMNARLILGFVFLFLTSPVAGHLISRAAYNTKVPLWEKSSQDDLKDKVHHSKVKEKEREKVSQ</sequence>
<comment type="caution">
    <text evidence="6">The sequence shown here is derived from an EMBL/GenBank/DDBJ whole genome shotgun (WGS) entry which is preliminary data.</text>
</comment>
<evidence type="ECO:0000256" key="4">
    <source>
        <dbReference type="SAM" id="MobiDB-lite"/>
    </source>
</evidence>
<organism evidence="6 7">
    <name type="scientific">Fredinandcohnia salidurans</name>
    <dbReference type="NCBI Taxonomy" id="2595041"/>
    <lineage>
        <taxon>Bacteria</taxon>
        <taxon>Bacillati</taxon>
        <taxon>Bacillota</taxon>
        <taxon>Bacilli</taxon>
        <taxon>Bacillales</taxon>
        <taxon>Bacillaceae</taxon>
        <taxon>Fredinandcohnia</taxon>
    </lineage>
</organism>
<dbReference type="InterPro" id="IPR005133">
    <property type="entry name" value="PhaG_MnhG_YufB"/>
</dbReference>
<dbReference type="NCBIfam" id="TIGR01300">
    <property type="entry name" value="CPA3_mnhG_phaG"/>
    <property type="match status" value="1"/>
</dbReference>
<evidence type="ECO:0000256" key="5">
    <source>
        <dbReference type="SAM" id="Phobius"/>
    </source>
</evidence>
<proteinExistence type="inferred from homology"/>
<gene>
    <name evidence="6" type="primary">mnhG</name>
    <name evidence="6" type="ORF">ACFSFW_08990</name>
</gene>
<keyword evidence="3" id="KW-0050">Antiport</keyword>
<reference evidence="7" key="1">
    <citation type="journal article" date="2019" name="Int. J. Syst. Evol. Microbiol.">
        <title>The Global Catalogue of Microorganisms (GCM) 10K type strain sequencing project: providing services to taxonomists for standard genome sequencing and annotation.</title>
        <authorList>
            <consortium name="The Broad Institute Genomics Platform"/>
            <consortium name="The Broad Institute Genome Sequencing Center for Infectious Disease"/>
            <person name="Wu L."/>
            <person name="Ma J."/>
        </authorList>
    </citation>
    <scope>NUCLEOTIDE SEQUENCE [LARGE SCALE GENOMIC DNA]</scope>
    <source>
        <strain evidence="7">CCUG 15531</strain>
    </source>
</reference>
<keyword evidence="5" id="KW-1133">Transmembrane helix</keyword>
<evidence type="ECO:0000256" key="3">
    <source>
        <dbReference type="ARBA" id="ARBA00022449"/>
    </source>
</evidence>
<dbReference type="Pfam" id="PF03334">
    <property type="entry name" value="PhaG_MnhG_YufB"/>
    <property type="match status" value="1"/>
</dbReference>
<dbReference type="EMBL" id="JBHUEK010000010">
    <property type="protein sequence ID" value="MFD1778802.1"/>
    <property type="molecule type" value="Genomic_DNA"/>
</dbReference>
<dbReference type="PANTHER" id="PTHR34703">
    <property type="entry name" value="ANTIPORTER SUBUNIT MNHG2-RELATED"/>
    <property type="match status" value="1"/>
</dbReference>
<keyword evidence="3" id="KW-0813">Transport</keyword>
<protein>
    <submittedName>
        <fullName evidence="6">Monovalent cation/H(+) antiporter subunit G</fullName>
    </submittedName>
</protein>
<dbReference type="NCBIfam" id="NF009314">
    <property type="entry name" value="PRK12674.1-2"/>
    <property type="match status" value="1"/>
</dbReference>
<feature type="compositionally biased region" description="Basic and acidic residues" evidence="4">
    <location>
        <begin position="118"/>
        <end position="127"/>
    </location>
</feature>
<dbReference type="Proteomes" id="UP001597227">
    <property type="component" value="Unassembled WGS sequence"/>
</dbReference>
<comment type="similarity">
    <text evidence="2">Belongs to the CPA3 antiporters (TC 2.A.63) subunit G family.</text>
</comment>
<feature type="transmembrane region" description="Helical" evidence="5">
    <location>
        <begin position="6"/>
        <end position="28"/>
    </location>
</feature>
<evidence type="ECO:0000256" key="2">
    <source>
        <dbReference type="ARBA" id="ARBA00008404"/>
    </source>
</evidence>
<feature type="transmembrane region" description="Helical" evidence="5">
    <location>
        <begin position="68"/>
        <end position="88"/>
    </location>
</feature>
<evidence type="ECO:0000313" key="7">
    <source>
        <dbReference type="Proteomes" id="UP001597227"/>
    </source>
</evidence>
<dbReference type="RefSeq" id="WP_388037344.1">
    <property type="nucleotide sequence ID" value="NZ_JBHUEK010000010.1"/>
</dbReference>
<name>A0ABW4MLA9_9BACI</name>
<feature type="region of interest" description="Disordered" evidence="4">
    <location>
        <begin position="102"/>
        <end position="127"/>
    </location>
</feature>
<dbReference type="PANTHER" id="PTHR34703:SF1">
    <property type="entry name" value="ANTIPORTER SUBUNIT MNHG2-RELATED"/>
    <property type="match status" value="1"/>
</dbReference>
<evidence type="ECO:0000313" key="6">
    <source>
        <dbReference type="EMBL" id="MFD1778802.1"/>
    </source>
</evidence>
<keyword evidence="5" id="KW-0472">Membrane</keyword>
<comment type="subcellular location">
    <subcellularLocation>
        <location evidence="1">Membrane</location>
        <topology evidence="1">Multi-pass membrane protein</topology>
    </subcellularLocation>
</comment>
<accession>A0ABW4MLA9</accession>
<feature type="transmembrane region" description="Helical" evidence="5">
    <location>
        <begin position="40"/>
        <end position="62"/>
    </location>
</feature>
<evidence type="ECO:0000256" key="1">
    <source>
        <dbReference type="ARBA" id="ARBA00004141"/>
    </source>
</evidence>